<dbReference type="OrthoDB" id="7337537at2"/>
<feature type="domain" description="Leucine-binding protein" evidence="4">
    <location>
        <begin position="224"/>
        <end position="443"/>
    </location>
</feature>
<feature type="chain" id="PRO_5011489486" evidence="3">
    <location>
        <begin position="24"/>
        <end position="445"/>
    </location>
</feature>
<accession>A0A1G7XDW3</accession>
<sequence>MRTTHLRAGALAAATLLALGACGGGPDDGDAGAGSAAASDGAKQVNVYGADGNMNNGLGEDFASSPGALAGMRGTVLLTDVGQDFRDRLLALDPSLTNFNTAAETYDAVVIASLAAQLAGSNQATVWAPYVNGVTFGGETCTDYASCTAIIQAGGNPDYDGVNGPLAFTEPGEPSVASFAIESFTEDDQIDLDARQFVQAGDLADAATDEGPAPAAPGTTGAPLVIGSLTPLTGSLSYQGPQQIAALNLAVGDVNAAGGVLGNPVQLDTGDSGDASTDTATQTADRLLQSGANVIIGASSSGVTLTVIDAITGAGVAMISPASTSDRLTDYPDQGLFFRTVPPDTLQARALADLIGGDGNNTVGILALNDPYGTGLADNTAADLVADGLSEDSIRSLVYDPTAANFDSEVSQMVEFNPDAILVIGFEETSRIIEGLNAQGIGPQR</sequence>
<evidence type="ECO:0000313" key="6">
    <source>
        <dbReference type="Proteomes" id="UP000198863"/>
    </source>
</evidence>
<evidence type="ECO:0000259" key="4">
    <source>
        <dbReference type="Pfam" id="PF13458"/>
    </source>
</evidence>
<proteinExistence type="inferred from homology"/>
<dbReference type="Gene3D" id="3.40.50.2300">
    <property type="match status" value="2"/>
</dbReference>
<feature type="signal peptide" evidence="3">
    <location>
        <begin position="1"/>
        <end position="23"/>
    </location>
</feature>
<dbReference type="InterPro" id="IPR051010">
    <property type="entry name" value="BCAA_transport"/>
</dbReference>
<evidence type="ECO:0000256" key="3">
    <source>
        <dbReference type="SAM" id="SignalP"/>
    </source>
</evidence>
<protein>
    <submittedName>
        <fullName evidence="5">Substrate-binding protein</fullName>
    </submittedName>
</protein>
<organism evidence="5 6">
    <name type="scientific">Klenkia brasiliensis</name>
    <dbReference type="NCBI Taxonomy" id="333142"/>
    <lineage>
        <taxon>Bacteria</taxon>
        <taxon>Bacillati</taxon>
        <taxon>Actinomycetota</taxon>
        <taxon>Actinomycetes</taxon>
        <taxon>Geodermatophilales</taxon>
        <taxon>Geodermatophilaceae</taxon>
        <taxon>Klenkia</taxon>
    </lineage>
</organism>
<keyword evidence="6" id="KW-1185">Reference proteome</keyword>
<comment type="similarity">
    <text evidence="1">Belongs to the leucine-binding protein family.</text>
</comment>
<dbReference type="AlphaFoldDB" id="A0A1G7XDW3"/>
<dbReference type="Proteomes" id="UP000198863">
    <property type="component" value="Unassembled WGS sequence"/>
</dbReference>
<dbReference type="Pfam" id="PF13458">
    <property type="entry name" value="Peripla_BP_6"/>
    <property type="match status" value="1"/>
</dbReference>
<dbReference type="SUPFAM" id="SSF53822">
    <property type="entry name" value="Periplasmic binding protein-like I"/>
    <property type="match status" value="2"/>
</dbReference>
<dbReference type="PROSITE" id="PS51257">
    <property type="entry name" value="PROKAR_LIPOPROTEIN"/>
    <property type="match status" value="1"/>
</dbReference>
<gene>
    <name evidence="5" type="ORF">SAMN05660324_3616</name>
</gene>
<dbReference type="PANTHER" id="PTHR30483:SF6">
    <property type="entry name" value="PERIPLASMIC BINDING PROTEIN OF ABC TRANSPORTER FOR NATURAL AMINO ACIDS"/>
    <property type="match status" value="1"/>
</dbReference>
<keyword evidence="2 3" id="KW-0732">Signal</keyword>
<evidence type="ECO:0000313" key="5">
    <source>
        <dbReference type="EMBL" id="SDG82399.1"/>
    </source>
</evidence>
<evidence type="ECO:0000256" key="1">
    <source>
        <dbReference type="ARBA" id="ARBA00010062"/>
    </source>
</evidence>
<dbReference type="InterPro" id="IPR028082">
    <property type="entry name" value="Peripla_BP_I"/>
</dbReference>
<dbReference type="InterPro" id="IPR028081">
    <property type="entry name" value="Leu-bd"/>
</dbReference>
<name>A0A1G7XDW3_9ACTN</name>
<evidence type="ECO:0000256" key="2">
    <source>
        <dbReference type="ARBA" id="ARBA00022729"/>
    </source>
</evidence>
<reference evidence="6" key="1">
    <citation type="submission" date="2016-10" db="EMBL/GenBank/DDBJ databases">
        <authorList>
            <person name="Varghese N."/>
            <person name="Submissions S."/>
        </authorList>
    </citation>
    <scope>NUCLEOTIDE SEQUENCE [LARGE SCALE GENOMIC DNA]</scope>
    <source>
        <strain evidence="6">DSM 44526</strain>
    </source>
</reference>
<dbReference type="PANTHER" id="PTHR30483">
    <property type="entry name" value="LEUCINE-SPECIFIC-BINDING PROTEIN"/>
    <property type="match status" value="1"/>
</dbReference>
<dbReference type="RefSeq" id="WP_091066496.1">
    <property type="nucleotide sequence ID" value="NZ_FNCF01000006.1"/>
</dbReference>
<dbReference type="EMBL" id="FNCF01000006">
    <property type="protein sequence ID" value="SDG82399.1"/>
    <property type="molecule type" value="Genomic_DNA"/>
</dbReference>